<organism evidence="2 3">
    <name type="scientific">Pseudofulvimonas gallinarii</name>
    <dbReference type="NCBI Taxonomy" id="634155"/>
    <lineage>
        <taxon>Bacteria</taxon>
        <taxon>Pseudomonadati</taxon>
        <taxon>Pseudomonadota</taxon>
        <taxon>Gammaproteobacteria</taxon>
        <taxon>Lysobacterales</taxon>
        <taxon>Rhodanobacteraceae</taxon>
        <taxon>Pseudofulvimonas</taxon>
    </lineage>
</organism>
<accession>A0A4R3LHY3</accession>
<sequence>MNVVRITCLATVLALAACASTAERRQFEQEQLAIYSKHAGEPVDRIRSFRLISWQPAGDLNLLLEARLNEWYWLEVDGPCMELPYAQAIGVKTSMNTLQARFDSILVEGQPCRIRTIRPIDYKAARAELRELRESRQ</sequence>
<dbReference type="InterPro" id="IPR045500">
    <property type="entry name" value="DUF6491"/>
</dbReference>
<comment type="caution">
    <text evidence="2">The sequence shown here is derived from an EMBL/GenBank/DDBJ whole genome shotgun (WGS) entry which is preliminary data.</text>
</comment>
<dbReference type="PROSITE" id="PS51257">
    <property type="entry name" value="PROKAR_LIPOPROTEIN"/>
    <property type="match status" value="1"/>
</dbReference>
<keyword evidence="1" id="KW-0732">Signal</keyword>
<dbReference type="Proteomes" id="UP000294599">
    <property type="component" value="Unassembled WGS sequence"/>
</dbReference>
<gene>
    <name evidence="2" type="ORF">EDC25_106119</name>
</gene>
<keyword evidence="3" id="KW-1185">Reference proteome</keyword>
<evidence type="ECO:0008006" key="4">
    <source>
        <dbReference type="Google" id="ProtNLM"/>
    </source>
</evidence>
<name>A0A4R3LHY3_9GAMM</name>
<evidence type="ECO:0000313" key="3">
    <source>
        <dbReference type="Proteomes" id="UP000294599"/>
    </source>
</evidence>
<dbReference type="EMBL" id="SMAF01000006">
    <property type="protein sequence ID" value="TCS99280.1"/>
    <property type="molecule type" value="Genomic_DNA"/>
</dbReference>
<proteinExistence type="predicted"/>
<dbReference type="OrthoDB" id="6047015at2"/>
<feature type="signal peptide" evidence="1">
    <location>
        <begin position="1"/>
        <end position="19"/>
    </location>
</feature>
<protein>
    <recommendedName>
        <fullName evidence="4">Lipoprotein</fullName>
    </recommendedName>
</protein>
<dbReference type="AlphaFoldDB" id="A0A4R3LHY3"/>
<dbReference type="Pfam" id="PF20101">
    <property type="entry name" value="DUF6491"/>
    <property type="match status" value="1"/>
</dbReference>
<reference evidence="2 3" key="1">
    <citation type="submission" date="2019-03" db="EMBL/GenBank/DDBJ databases">
        <title>Genomic Encyclopedia of Type Strains, Phase IV (KMG-IV): sequencing the most valuable type-strain genomes for metagenomic binning, comparative biology and taxonomic classification.</title>
        <authorList>
            <person name="Goeker M."/>
        </authorList>
    </citation>
    <scope>NUCLEOTIDE SEQUENCE [LARGE SCALE GENOMIC DNA]</scope>
    <source>
        <strain evidence="2 3">DSM 21944</strain>
    </source>
</reference>
<dbReference type="RefSeq" id="WP_123521957.1">
    <property type="nucleotide sequence ID" value="NZ_JBHLWF010000031.1"/>
</dbReference>
<evidence type="ECO:0000313" key="2">
    <source>
        <dbReference type="EMBL" id="TCS99280.1"/>
    </source>
</evidence>
<feature type="chain" id="PRO_5030099305" description="Lipoprotein" evidence="1">
    <location>
        <begin position="20"/>
        <end position="137"/>
    </location>
</feature>
<evidence type="ECO:0000256" key="1">
    <source>
        <dbReference type="SAM" id="SignalP"/>
    </source>
</evidence>